<feature type="chain" id="PRO_5024361706" evidence="1">
    <location>
        <begin position="19"/>
        <end position="174"/>
    </location>
</feature>
<evidence type="ECO:0000256" key="1">
    <source>
        <dbReference type="SAM" id="SignalP"/>
    </source>
</evidence>
<proteinExistence type="predicted"/>
<dbReference type="GO" id="GO:0050482">
    <property type="term" value="P:arachidonate secretion"/>
    <property type="evidence" value="ECO:0007669"/>
    <property type="project" value="InterPro"/>
</dbReference>
<dbReference type="Proteomes" id="UP000046395">
    <property type="component" value="Unassembled WGS sequence"/>
</dbReference>
<sequence>MAGLRFAYLIFVLRHAAAVYTLDELKTVVYQGAERFTEVINRYGAKIGMEHICDVYACPAGTRLTTNNSAPLPSSNGCGTYGVTIPRPLLPMITACCDVHDLCYSTCGVRRRVCDRQLNFCFDRVCASVTQQPPRFLDSDPDACWVMARLFDALVKNLGCRAFLKAQAMHCYCR</sequence>
<reference evidence="3" key="1">
    <citation type="submission" date="2019-12" db="UniProtKB">
        <authorList>
            <consortium name="WormBaseParasite"/>
        </authorList>
    </citation>
    <scope>IDENTIFICATION</scope>
</reference>
<dbReference type="GO" id="GO:0005509">
    <property type="term" value="F:calcium ion binding"/>
    <property type="evidence" value="ECO:0007669"/>
    <property type="project" value="InterPro"/>
</dbReference>
<dbReference type="Gene3D" id="1.20.90.10">
    <property type="entry name" value="Phospholipase A2 domain"/>
    <property type="match status" value="1"/>
</dbReference>
<dbReference type="GO" id="GO:0004623">
    <property type="term" value="F:phospholipase A2 activity"/>
    <property type="evidence" value="ECO:0007669"/>
    <property type="project" value="InterPro"/>
</dbReference>
<dbReference type="Pfam" id="PF06951">
    <property type="entry name" value="PLA2G12"/>
    <property type="match status" value="1"/>
</dbReference>
<evidence type="ECO:0000313" key="2">
    <source>
        <dbReference type="Proteomes" id="UP000046395"/>
    </source>
</evidence>
<dbReference type="GO" id="GO:0016042">
    <property type="term" value="P:lipid catabolic process"/>
    <property type="evidence" value="ECO:0007669"/>
    <property type="project" value="InterPro"/>
</dbReference>
<dbReference type="SUPFAM" id="SSF48619">
    <property type="entry name" value="Phospholipase A2, PLA2"/>
    <property type="match status" value="1"/>
</dbReference>
<keyword evidence="2" id="KW-1185">Reference proteome</keyword>
<feature type="signal peptide" evidence="1">
    <location>
        <begin position="1"/>
        <end position="18"/>
    </location>
</feature>
<organism evidence="2 3">
    <name type="scientific">Trichuris muris</name>
    <name type="common">Mouse whipworm</name>
    <dbReference type="NCBI Taxonomy" id="70415"/>
    <lineage>
        <taxon>Eukaryota</taxon>
        <taxon>Metazoa</taxon>
        <taxon>Ecdysozoa</taxon>
        <taxon>Nematoda</taxon>
        <taxon>Enoplea</taxon>
        <taxon>Dorylaimia</taxon>
        <taxon>Trichinellida</taxon>
        <taxon>Trichuridae</taxon>
        <taxon>Trichuris</taxon>
    </lineage>
</organism>
<dbReference type="AlphaFoldDB" id="A0A5S6R5F8"/>
<name>A0A5S6R5F8_TRIMR</name>
<dbReference type="InterPro" id="IPR010711">
    <property type="entry name" value="PLA2G12"/>
</dbReference>
<dbReference type="InterPro" id="IPR036444">
    <property type="entry name" value="PLipase_A2_dom_sf"/>
</dbReference>
<evidence type="ECO:0000313" key="3">
    <source>
        <dbReference type="WBParaSite" id="TMUE_3000014663.1"/>
    </source>
</evidence>
<dbReference type="STRING" id="70415.A0A5S6R5F8"/>
<dbReference type="GO" id="GO:0006644">
    <property type="term" value="P:phospholipid metabolic process"/>
    <property type="evidence" value="ECO:0007669"/>
    <property type="project" value="InterPro"/>
</dbReference>
<dbReference type="PANTHER" id="PTHR12824:SF8">
    <property type="entry name" value="GXIVSPLA2, ISOFORM A"/>
    <property type="match status" value="1"/>
</dbReference>
<keyword evidence="1" id="KW-0732">Signal</keyword>
<dbReference type="GO" id="GO:0005576">
    <property type="term" value="C:extracellular region"/>
    <property type="evidence" value="ECO:0007669"/>
    <property type="project" value="InterPro"/>
</dbReference>
<accession>A0A5S6R5F8</accession>
<dbReference type="PANTHER" id="PTHR12824">
    <property type="entry name" value="GROUP XII SECRETORY PHOSPHOLIPASE A2 FAMILY MEMBER"/>
    <property type="match status" value="1"/>
</dbReference>
<protein>
    <submittedName>
        <fullName evidence="3">Group XIIA secretory phospholipase A2</fullName>
    </submittedName>
</protein>
<dbReference type="WBParaSite" id="TMUE_3000014663.1">
    <property type="protein sequence ID" value="TMUE_3000014663.1"/>
    <property type="gene ID" value="WBGene00289444"/>
</dbReference>